<dbReference type="EMBL" id="CAJNOL010001734">
    <property type="protein sequence ID" value="CAF1411741.1"/>
    <property type="molecule type" value="Genomic_DNA"/>
</dbReference>
<keyword evidence="1" id="KW-0812">Transmembrane</keyword>
<comment type="caution">
    <text evidence="4">The sequence shown here is derived from an EMBL/GenBank/DDBJ whole genome shotgun (WGS) entry which is preliminary data.</text>
</comment>
<dbReference type="AlphaFoldDB" id="A0A815LLZ2"/>
<evidence type="ECO:0000313" key="4">
    <source>
        <dbReference type="EMBL" id="CAF1411741.1"/>
    </source>
</evidence>
<keyword evidence="1" id="KW-1133">Transmembrane helix</keyword>
<gene>
    <name evidence="3" type="ORF">JXQ802_LOCUS35271</name>
    <name evidence="4" type="ORF">JXQ802_LOCUS35314</name>
    <name evidence="2" type="ORF">PYM288_LOCUS19988</name>
</gene>
<evidence type="ECO:0000313" key="2">
    <source>
        <dbReference type="EMBL" id="CAF1107126.1"/>
    </source>
</evidence>
<organism evidence="4 5">
    <name type="scientific">Rotaria sordida</name>
    <dbReference type="NCBI Taxonomy" id="392033"/>
    <lineage>
        <taxon>Eukaryota</taxon>
        <taxon>Metazoa</taxon>
        <taxon>Spiralia</taxon>
        <taxon>Gnathifera</taxon>
        <taxon>Rotifera</taxon>
        <taxon>Eurotatoria</taxon>
        <taxon>Bdelloidea</taxon>
        <taxon>Philodinida</taxon>
        <taxon>Philodinidae</taxon>
        <taxon>Rotaria</taxon>
    </lineage>
</organism>
<evidence type="ECO:0000313" key="3">
    <source>
        <dbReference type="EMBL" id="CAF1410870.1"/>
    </source>
</evidence>
<dbReference type="Pfam" id="PF06127">
    <property type="entry name" value="Mpo1-like"/>
    <property type="match status" value="1"/>
</dbReference>
<dbReference type="PANTHER" id="PTHR34205">
    <property type="entry name" value="TRANSMEMBRANE PROTEIN"/>
    <property type="match status" value="1"/>
</dbReference>
<evidence type="ECO:0000256" key="1">
    <source>
        <dbReference type="SAM" id="Phobius"/>
    </source>
</evidence>
<protein>
    <submittedName>
        <fullName evidence="4">Uncharacterized protein</fullName>
    </submittedName>
</protein>
<feature type="transmembrane region" description="Helical" evidence="1">
    <location>
        <begin position="85"/>
        <end position="107"/>
    </location>
</feature>
<reference evidence="4" key="1">
    <citation type="submission" date="2021-02" db="EMBL/GenBank/DDBJ databases">
        <authorList>
            <person name="Nowell W R."/>
        </authorList>
    </citation>
    <scope>NUCLEOTIDE SEQUENCE</scope>
</reference>
<dbReference type="Proteomes" id="UP000663870">
    <property type="component" value="Unassembled WGS sequence"/>
</dbReference>
<feature type="transmembrane region" description="Helical" evidence="1">
    <location>
        <begin position="144"/>
        <end position="162"/>
    </location>
</feature>
<evidence type="ECO:0000313" key="5">
    <source>
        <dbReference type="Proteomes" id="UP000663870"/>
    </source>
</evidence>
<keyword evidence="1" id="KW-0472">Membrane</keyword>
<dbReference type="PANTHER" id="PTHR34205:SF2">
    <property type="entry name" value="DUF962 DOMAIN-CONTAINING PROTEIN"/>
    <property type="match status" value="1"/>
</dbReference>
<dbReference type="Proteomes" id="UP000663854">
    <property type="component" value="Unassembled WGS sequence"/>
</dbReference>
<dbReference type="EMBL" id="CAJNOL010001729">
    <property type="protein sequence ID" value="CAF1410870.1"/>
    <property type="molecule type" value="Genomic_DNA"/>
</dbReference>
<keyword evidence="5" id="KW-1185">Reference proteome</keyword>
<feature type="transmembrane region" description="Helical" evidence="1">
    <location>
        <begin position="16"/>
        <end position="35"/>
    </location>
</feature>
<dbReference type="EMBL" id="CAJNOH010000701">
    <property type="protein sequence ID" value="CAF1107126.1"/>
    <property type="molecule type" value="Genomic_DNA"/>
</dbReference>
<accession>A0A815LLZ2</accession>
<name>A0A815LLZ2_9BILA</name>
<sequence length="190" mass="21583">MVKSVISVDRKRTASIYGGLFCTLVIILSSITIQIRNIPPLNDYISKNISSTKPYETFEEFYPHYLRAHTQKTTRQFHYIGTTLFLLYILTKPTLLIPMIAGGLAAYSIIPFVRHLSTGLPEVILFLIIYFTGGKLLTHSFTKAFIPLLLGYGFSWIGHFGFEQNKPAAFVYPTYSFFGDIQMMYDAIKG</sequence>
<proteinExistence type="predicted"/>
<dbReference type="InterPro" id="IPR009305">
    <property type="entry name" value="Mpo1-like"/>
</dbReference>
<feature type="transmembrane region" description="Helical" evidence="1">
    <location>
        <begin position="119"/>
        <end position="138"/>
    </location>
</feature>